<evidence type="ECO:0000313" key="5">
    <source>
        <dbReference type="EMBL" id="KAL3773039.1"/>
    </source>
</evidence>
<dbReference type="Proteomes" id="UP001530400">
    <property type="component" value="Unassembled WGS sequence"/>
</dbReference>
<organism evidence="5 6">
    <name type="scientific">Cyclotella atomus</name>
    <dbReference type="NCBI Taxonomy" id="382360"/>
    <lineage>
        <taxon>Eukaryota</taxon>
        <taxon>Sar</taxon>
        <taxon>Stramenopiles</taxon>
        <taxon>Ochrophyta</taxon>
        <taxon>Bacillariophyta</taxon>
        <taxon>Coscinodiscophyceae</taxon>
        <taxon>Thalassiosirophycidae</taxon>
        <taxon>Stephanodiscales</taxon>
        <taxon>Stephanodiscaceae</taxon>
        <taxon>Cyclotella</taxon>
    </lineage>
</organism>
<sequence>MWKITLDASSALGMTPRNLEKKISLLRRTMDLSDKDVREIIDKQPAILHLSADRNLSPTILLLVRALDLSKSELRSIIMACPSILGYSSENLKSKLAFFTNTLGYNTGDRDDGIEKVRNLFLKEPKLLLCGVKSGLIPRMKFLHKEIKFPLKDLRILYQKSPKLLLYSLDNNLREKIVFFFILQLQMELGHVRKLLMTYPQVMDYNLENHMKPITEYFVTELEFSAIELRSIILRFPRVFTHSLFKVKHVIGFLRYELALDAQQVKRVVFQAPQIIGLDTEGNLKEKLDFLQQRIGLTQEELAMFIAKMPTIFNLNIETSLIPKFEYLEMNMNCTDVLKEALLKQPVLLGYSLNRTQTRMEELVAAGISPNKITVGISMTDARFHQWVLSLQTRLETSRWNSTVVTYLCNSVEFTNEDVESLLARVSNLPTSVMQMRSQLSYLKQVFGTEDIKSLILEYPQLVDRFSKSEIRRRVNALNMLELPLRDNIESLVCDTEEFNKWIEPIVQNARSDISFITERLELNETEARVLLSHFPEIESTTNWKSVRLKLNLLLTEWDSEKVKTLLLSNPEIIGSSFLRLKHRVQEIGQHIDAFSIATIGRLLQVSAYEFPGWLQRIKLMMDHGRPPSEINSIIYKSPAAAEEYVARLYLSKRLGVKDHEADMLLGVIAAKRQILAETMQKVEYLLSKAFRNSTDDLKQALLVHPGLLQKSLNNTMVPKVQTLQCLRSVGLEYTPIEVGRLLLNVPAKCEHIPQKLEYLLNHVFDHTTEDLKETILAYPALLQQSMDDTFVQKVNTLQYLRSVGFEYAPEEIGELLSSTSSKYEHFLVPTVKTWTSQLTTQTINITKPITMKASLYLILSACAAFEASSFIAQPNLSHRTLPSSASPPPKLQFDRTCTKHTVLYSATVGRSSSSGERSSRPRRTPTINEQLELETIRKELIQKYLAIGHSIEDATREVEYFLEDEERSREYVEMRRIAMARGNDLGIEMIVQFAGAFLVGWVVSFMVHHFDAAQAANPGGLPWIS</sequence>
<dbReference type="SMART" id="SM00733">
    <property type="entry name" value="Mterf"/>
    <property type="match status" value="13"/>
</dbReference>
<keyword evidence="6" id="KW-1185">Reference proteome</keyword>
<keyword evidence="4" id="KW-0812">Transmembrane</keyword>
<protein>
    <submittedName>
        <fullName evidence="5">Uncharacterized protein</fullName>
    </submittedName>
</protein>
<comment type="similarity">
    <text evidence="1">Belongs to the mTERF family.</text>
</comment>
<dbReference type="AlphaFoldDB" id="A0ABD3NBN5"/>
<keyword evidence="4" id="KW-1133">Transmembrane helix</keyword>
<dbReference type="Gene3D" id="1.25.70.10">
    <property type="entry name" value="Transcription termination factor 3, mitochondrial"/>
    <property type="match status" value="3"/>
</dbReference>
<feature type="region of interest" description="Disordered" evidence="3">
    <location>
        <begin position="909"/>
        <end position="928"/>
    </location>
</feature>
<dbReference type="Pfam" id="PF02536">
    <property type="entry name" value="mTERF"/>
    <property type="match status" value="2"/>
</dbReference>
<dbReference type="InterPro" id="IPR038538">
    <property type="entry name" value="MTERF_sf"/>
</dbReference>
<evidence type="ECO:0000256" key="3">
    <source>
        <dbReference type="SAM" id="MobiDB-lite"/>
    </source>
</evidence>
<evidence type="ECO:0000256" key="4">
    <source>
        <dbReference type="SAM" id="Phobius"/>
    </source>
</evidence>
<evidence type="ECO:0000256" key="1">
    <source>
        <dbReference type="ARBA" id="ARBA00007692"/>
    </source>
</evidence>
<dbReference type="InterPro" id="IPR003690">
    <property type="entry name" value="MTERF"/>
</dbReference>
<dbReference type="EMBL" id="JALLPJ020001250">
    <property type="protein sequence ID" value="KAL3773039.1"/>
    <property type="molecule type" value="Genomic_DNA"/>
</dbReference>
<evidence type="ECO:0000256" key="2">
    <source>
        <dbReference type="ARBA" id="ARBA00022946"/>
    </source>
</evidence>
<gene>
    <name evidence="5" type="ORF">ACHAWO_004198</name>
</gene>
<keyword evidence="4" id="KW-0472">Membrane</keyword>
<dbReference type="PANTHER" id="PTHR13068">
    <property type="entry name" value="CGI-12 PROTEIN-RELATED"/>
    <property type="match status" value="1"/>
</dbReference>
<feature type="transmembrane region" description="Helical" evidence="4">
    <location>
        <begin position="986"/>
        <end position="1008"/>
    </location>
</feature>
<accession>A0ABD3NBN5</accession>
<evidence type="ECO:0000313" key="6">
    <source>
        <dbReference type="Proteomes" id="UP001530400"/>
    </source>
</evidence>
<dbReference type="PANTHER" id="PTHR13068:SF151">
    <property type="entry name" value="TRANSCRIPTION TERMINATION FACTOR MTERF9, CHLOROPLASTIC"/>
    <property type="match status" value="1"/>
</dbReference>
<reference evidence="5 6" key="1">
    <citation type="submission" date="2024-10" db="EMBL/GenBank/DDBJ databases">
        <title>Updated reference genomes for cyclostephanoid diatoms.</title>
        <authorList>
            <person name="Roberts W.R."/>
            <person name="Alverson A.J."/>
        </authorList>
    </citation>
    <scope>NUCLEOTIDE SEQUENCE [LARGE SCALE GENOMIC DNA]</scope>
    <source>
        <strain evidence="5 6">AJA010-31</strain>
    </source>
</reference>
<comment type="caution">
    <text evidence="5">The sequence shown here is derived from an EMBL/GenBank/DDBJ whole genome shotgun (WGS) entry which is preliminary data.</text>
</comment>
<name>A0ABD3NBN5_9STRA</name>
<proteinExistence type="inferred from homology"/>
<keyword evidence="2" id="KW-0809">Transit peptide</keyword>